<reference evidence="2" key="1">
    <citation type="submission" date="2020-03" db="EMBL/GenBank/DDBJ databases">
        <authorList>
            <person name="Weist P."/>
        </authorList>
    </citation>
    <scope>NUCLEOTIDE SEQUENCE</scope>
</reference>
<feature type="region of interest" description="Disordered" evidence="1">
    <location>
        <begin position="1"/>
        <end position="26"/>
    </location>
</feature>
<evidence type="ECO:0000313" key="2">
    <source>
        <dbReference type="EMBL" id="CAB1460080.1"/>
    </source>
</evidence>
<gene>
    <name evidence="2" type="ORF">PLEPLA_LOCUS47917</name>
</gene>
<feature type="compositionally biased region" description="Acidic residues" evidence="1">
    <location>
        <begin position="17"/>
        <end position="26"/>
    </location>
</feature>
<comment type="caution">
    <text evidence="2">The sequence shown here is derived from an EMBL/GenBank/DDBJ whole genome shotgun (WGS) entry which is preliminary data.</text>
</comment>
<dbReference type="AlphaFoldDB" id="A0A9N7ZD68"/>
<organism evidence="2 3">
    <name type="scientific">Pleuronectes platessa</name>
    <name type="common">European plaice</name>
    <dbReference type="NCBI Taxonomy" id="8262"/>
    <lineage>
        <taxon>Eukaryota</taxon>
        <taxon>Metazoa</taxon>
        <taxon>Chordata</taxon>
        <taxon>Craniata</taxon>
        <taxon>Vertebrata</taxon>
        <taxon>Euteleostomi</taxon>
        <taxon>Actinopterygii</taxon>
        <taxon>Neopterygii</taxon>
        <taxon>Teleostei</taxon>
        <taxon>Neoteleostei</taxon>
        <taxon>Acanthomorphata</taxon>
        <taxon>Carangaria</taxon>
        <taxon>Pleuronectiformes</taxon>
        <taxon>Pleuronectoidei</taxon>
        <taxon>Pleuronectidae</taxon>
        <taxon>Pleuronectes</taxon>
    </lineage>
</organism>
<protein>
    <submittedName>
        <fullName evidence="2">Uncharacterized protein</fullName>
    </submittedName>
</protein>
<evidence type="ECO:0000256" key="1">
    <source>
        <dbReference type="SAM" id="MobiDB-lite"/>
    </source>
</evidence>
<feature type="region of interest" description="Disordered" evidence="1">
    <location>
        <begin position="55"/>
        <end position="88"/>
    </location>
</feature>
<evidence type="ECO:0000313" key="3">
    <source>
        <dbReference type="Proteomes" id="UP001153269"/>
    </source>
</evidence>
<proteinExistence type="predicted"/>
<name>A0A9N7ZD68_PLEPL</name>
<dbReference type="Proteomes" id="UP001153269">
    <property type="component" value="Unassembled WGS sequence"/>
</dbReference>
<sequence length="88" mass="9487">MTTDSPGQEVSPVPPSADEDDEGDQDLLELGRFIIVKYDEKRYVSQISDIQGEDIQGPAAMAGGKPQTEEHGRGLVHVGESHLTLGQI</sequence>
<accession>A0A9N7ZD68</accession>
<dbReference type="EMBL" id="CADEAL010004459">
    <property type="protein sequence ID" value="CAB1460080.1"/>
    <property type="molecule type" value="Genomic_DNA"/>
</dbReference>
<keyword evidence="3" id="KW-1185">Reference proteome</keyword>